<dbReference type="Proteomes" id="UP000017836">
    <property type="component" value="Unassembled WGS sequence"/>
</dbReference>
<organism evidence="3 4">
    <name type="scientific">Amborella trichopoda</name>
    <dbReference type="NCBI Taxonomy" id="13333"/>
    <lineage>
        <taxon>Eukaryota</taxon>
        <taxon>Viridiplantae</taxon>
        <taxon>Streptophyta</taxon>
        <taxon>Embryophyta</taxon>
        <taxon>Tracheophyta</taxon>
        <taxon>Spermatophyta</taxon>
        <taxon>Magnoliopsida</taxon>
        <taxon>Amborellales</taxon>
        <taxon>Amborellaceae</taxon>
        <taxon>Amborella</taxon>
    </lineage>
</organism>
<dbReference type="PANTHER" id="PTHR47926:SF452">
    <property type="entry name" value="PENTATRICOPEPTIDE REPEAT-CONTAINING PROTEIN"/>
    <property type="match status" value="1"/>
</dbReference>
<dbReference type="EMBL" id="KI392502">
    <property type="protein sequence ID" value="ERN15698.1"/>
    <property type="molecule type" value="Genomic_DNA"/>
</dbReference>
<dbReference type="GO" id="GO:0009451">
    <property type="term" value="P:RNA modification"/>
    <property type="evidence" value="ECO:0007669"/>
    <property type="project" value="InterPro"/>
</dbReference>
<dbReference type="InterPro" id="IPR002885">
    <property type="entry name" value="PPR_rpt"/>
</dbReference>
<gene>
    <name evidence="3" type="ORF">AMTR_s00048p00225680</name>
</gene>
<dbReference type="InterPro" id="IPR046960">
    <property type="entry name" value="PPR_At4g14850-like_plant"/>
</dbReference>
<feature type="repeat" description="PPR" evidence="2">
    <location>
        <begin position="25"/>
        <end position="59"/>
    </location>
</feature>
<evidence type="ECO:0008006" key="5">
    <source>
        <dbReference type="Google" id="ProtNLM"/>
    </source>
</evidence>
<protein>
    <recommendedName>
        <fullName evidence="5">Pentacotripeptide-repeat region of PRORP domain-containing protein</fullName>
    </recommendedName>
</protein>
<feature type="non-terminal residue" evidence="3">
    <location>
        <position position="155"/>
    </location>
</feature>
<dbReference type="STRING" id="13333.U5D5S2"/>
<evidence type="ECO:0000256" key="2">
    <source>
        <dbReference type="PROSITE-ProRule" id="PRU00708"/>
    </source>
</evidence>
<dbReference type="Gramene" id="ERN15698">
    <property type="protein sequence ID" value="ERN15698"/>
    <property type="gene ID" value="AMTR_s00048p00225680"/>
</dbReference>
<dbReference type="Pfam" id="PF01535">
    <property type="entry name" value="PPR"/>
    <property type="match status" value="4"/>
</dbReference>
<evidence type="ECO:0000313" key="3">
    <source>
        <dbReference type="EMBL" id="ERN15698.1"/>
    </source>
</evidence>
<dbReference type="HOGENOM" id="CLU_1699976_0_0_1"/>
<keyword evidence="1" id="KW-0677">Repeat</keyword>
<dbReference type="NCBIfam" id="TIGR00756">
    <property type="entry name" value="PPR"/>
    <property type="match status" value="1"/>
</dbReference>
<dbReference type="OMA" id="YHRIPER"/>
<reference evidence="4" key="1">
    <citation type="journal article" date="2013" name="Science">
        <title>The Amborella genome and the evolution of flowering plants.</title>
        <authorList>
            <consortium name="Amborella Genome Project"/>
        </authorList>
    </citation>
    <scope>NUCLEOTIDE SEQUENCE [LARGE SCALE GENOMIC DNA]</scope>
</reference>
<dbReference type="InterPro" id="IPR011990">
    <property type="entry name" value="TPR-like_helical_dom_sf"/>
</dbReference>
<name>U5D5S2_AMBTC</name>
<dbReference type="AlphaFoldDB" id="U5D5S2"/>
<dbReference type="GO" id="GO:0003723">
    <property type="term" value="F:RNA binding"/>
    <property type="evidence" value="ECO:0007669"/>
    <property type="project" value="InterPro"/>
</dbReference>
<dbReference type="PROSITE" id="PS51375">
    <property type="entry name" value="PPR"/>
    <property type="match status" value="1"/>
</dbReference>
<dbReference type="PANTHER" id="PTHR47926">
    <property type="entry name" value="PENTATRICOPEPTIDE REPEAT-CONTAINING PROTEIN"/>
    <property type="match status" value="1"/>
</dbReference>
<proteinExistence type="predicted"/>
<evidence type="ECO:0000313" key="4">
    <source>
        <dbReference type="Proteomes" id="UP000017836"/>
    </source>
</evidence>
<keyword evidence="4" id="KW-1185">Reference proteome</keyword>
<sequence>MLSGYVEVGLLEDALKFFNKMPYRDIASWTAMITCYSQKGQMENAARLFEEMPERDIIAWTALIRGYLHNGKGYVGQGDMVNACLLFGKMPQRDETSWNTMISGFQSEESLDLFSMMIKEGFRPDQGTFTSIISICASLASLGWGRMVHACVIKA</sequence>
<dbReference type="Gene3D" id="1.25.40.10">
    <property type="entry name" value="Tetratricopeptide repeat domain"/>
    <property type="match status" value="2"/>
</dbReference>
<evidence type="ECO:0000256" key="1">
    <source>
        <dbReference type="ARBA" id="ARBA00022737"/>
    </source>
</evidence>
<dbReference type="eggNOG" id="KOG4197">
    <property type="taxonomic scope" value="Eukaryota"/>
</dbReference>
<accession>U5D5S2</accession>